<dbReference type="PANTHER" id="PTHR43976">
    <property type="entry name" value="SHORT CHAIN DEHYDROGENASE"/>
    <property type="match status" value="1"/>
</dbReference>
<name>A0ABU3H048_9SPHI</name>
<dbReference type="Proteomes" id="UP001258315">
    <property type="component" value="Unassembled WGS sequence"/>
</dbReference>
<evidence type="ECO:0000256" key="1">
    <source>
        <dbReference type="ARBA" id="ARBA00006484"/>
    </source>
</evidence>
<dbReference type="InterPro" id="IPR020904">
    <property type="entry name" value="Sc_DH/Rdtase_CS"/>
</dbReference>
<organism evidence="4 5">
    <name type="scientific">Mucilaginibacter terrae</name>
    <dbReference type="NCBI Taxonomy" id="1955052"/>
    <lineage>
        <taxon>Bacteria</taxon>
        <taxon>Pseudomonadati</taxon>
        <taxon>Bacteroidota</taxon>
        <taxon>Sphingobacteriia</taxon>
        <taxon>Sphingobacteriales</taxon>
        <taxon>Sphingobacteriaceae</taxon>
        <taxon>Mucilaginibacter</taxon>
    </lineage>
</organism>
<dbReference type="Gene3D" id="3.40.50.720">
    <property type="entry name" value="NAD(P)-binding Rossmann-like Domain"/>
    <property type="match status" value="1"/>
</dbReference>
<dbReference type="PRINTS" id="PR00080">
    <property type="entry name" value="SDRFAMILY"/>
</dbReference>
<reference evidence="5" key="1">
    <citation type="submission" date="2023-07" db="EMBL/GenBank/DDBJ databases">
        <title>Functional and genomic diversity of the sorghum phyllosphere microbiome.</title>
        <authorList>
            <person name="Shade A."/>
        </authorList>
    </citation>
    <scope>NUCLEOTIDE SEQUENCE [LARGE SCALE GENOMIC DNA]</scope>
    <source>
        <strain evidence="5">SORGH_AS_0422</strain>
    </source>
</reference>
<evidence type="ECO:0000313" key="5">
    <source>
        <dbReference type="Proteomes" id="UP001258315"/>
    </source>
</evidence>
<dbReference type="Pfam" id="PF00106">
    <property type="entry name" value="adh_short"/>
    <property type="match status" value="1"/>
</dbReference>
<keyword evidence="2" id="KW-0560">Oxidoreductase</keyword>
<dbReference type="EMBL" id="JAVLVU010000001">
    <property type="protein sequence ID" value="MDT3405387.1"/>
    <property type="molecule type" value="Genomic_DNA"/>
</dbReference>
<keyword evidence="5" id="KW-1185">Reference proteome</keyword>
<dbReference type="RefSeq" id="WP_311953885.1">
    <property type="nucleotide sequence ID" value="NZ_JAVLVU010000001.1"/>
</dbReference>
<evidence type="ECO:0000313" key="4">
    <source>
        <dbReference type="EMBL" id="MDT3405387.1"/>
    </source>
</evidence>
<proteinExistence type="inferred from homology"/>
<protein>
    <submittedName>
        <fullName evidence="4">Short-subunit dehydrogenase</fullName>
    </submittedName>
</protein>
<dbReference type="PRINTS" id="PR00081">
    <property type="entry name" value="GDHRDH"/>
</dbReference>
<sequence>MQSNKTILVTGASSGIGLLVASKLHENGYHVIGTSRDPKKHQAKLPFKVLPLDLNDDHSIACFGKLLFSEVEQLDVLINNAGYLVNGLAEETSIELGKQQFETNFWGTIKLTNELLPYFRKQKDGKIITIGSLLGLVGLPNVSYYAASKHALEGYFKSLRFELAQFNIKVVMVEPMSFKTSIGESGTVAAGTIKDYDMLRQRVTAYTKTTFDKAPQPTPVITTLLQAVKEKNPKFNYPVGKGSSFILLLQHFAYKTFERSILRSVNSSK</sequence>
<dbReference type="PANTHER" id="PTHR43976:SF16">
    <property type="entry name" value="SHORT-CHAIN DEHYDROGENASE_REDUCTASE FAMILY PROTEIN"/>
    <property type="match status" value="1"/>
</dbReference>
<accession>A0ABU3H048</accession>
<evidence type="ECO:0000256" key="3">
    <source>
        <dbReference type="RuleBase" id="RU000363"/>
    </source>
</evidence>
<dbReference type="SUPFAM" id="SSF51735">
    <property type="entry name" value="NAD(P)-binding Rossmann-fold domains"/>
    <property type="match status" value="1"/>
</dbReference>
<dbReference type="CDD" id="cd05374">
    <property type="entry name" value="17beta-HSD-like_SDR_c"/>
    <property type="match status" value="1"/>
</dbReference>
<gene>
    <name evidence="4" type="ORF">QE417_004459</name>
</gene>
<dbReference type="PROSITE" id="PS00061">
    <property type="entry name" value="ADH_SHORT"/>
    <property type="match status" value="1"/>
</dbReference>
<dbReference type="InterPro" id="IPR036291">
    <property type="entry name" value="NAD(P)-bd_dom_sf"/>
</dbReference>
<comment type="caution">
    <text evidence="4">The sequence shown here is derived from an EMBL/GenBank/DDBJ whole genome shotgun (WGS) entry which is preliminary data.</text>
</comment>
<dbReference type="InterPro" id="IPR002347">
    <property type="entry name" value="SDR_fam"/>
</dbReference>
<dbReference type="InterPro" id="IPR051911">
    <property type="entry name" value="SDR_oxidoreductase"/>
</dbReference>
<evidence type="ECO:0000256" key="2">
    <source>
        <dbReference type="ARBA" id="ARBA00023002"/>
    </source>
</evidence>
<comment type="similarity">
    <text evidence="1 3">Belongs to the short-chain dehydrogenases/reductases (SDR) family.</text>
</comment>